<evidence type="ECO:0000313" key="1">
    <source>
        <dbReference type="EMBL" id="SHE36656.1"/>
    </source>
</evidence>
<protein>
    <recommendedName>
        <fullName evidence="3">Dihydroorotate dehydrogenase</fullName>
    </recommendedName>
</protein>
<dbReference type="Proteomes" id="UP000183987">
    <property type="component" value="Unassembled WGS sequence"/>
</dbReference>
<dbReference type="AlphaFoldDB" id="A0A1M4SWR1"/>
<evidence type="ECO:0000313" key="2">
    <source>
        <dbReference type="Proteomes" id="UP000183987"/>
    </source>
</evidence>
<gene>
    <name evidence="1" type="ORF">SAMN05444339_101167</name>
</gene>
<accession>A0A1M4SWR1</accession>
<proteinExistence type="predicted"/>
<organism evidence="1 2">
    <name type="scientific">Loktanella atrilutea</name>
    <dbReference type="NCBI Taxonomy" id="366533"/>
    <lineage>
        <taxon>Bacteria</taxon>
        <taxon>Pseudomonadati</taxon>
        <taxon>Pseudomonadota</taxon>
        <taxon>Alphaproteobacteria</taxon>
        <taxon>Rhodobacterales</taxon>
        <taxon>Roseobacteraceae</taxon>
        <taxon>Loktanella</taxon>
    </lineage>
</organism>
<name>A0A1M4SWR1_LOKAT</name>
<dbReference type="EMBL" id="FQUE01000001">
    <property type="protein sequence ID" value="SHE36656.1"/>
    <property type="molecule type" value="Genomic_DNA"/>
</dbReference>
<dbReference type="STRING" id="366533.SAMN05444339_101167"/>
<sequence length="113" mass="11642">MDDLDTLFATARTQFPPPGDDLVARVLADAAAQQPGPAIPRRHRSRGAGWLQDLLGGWPALTGVIAAGLAGLWIGAAPPAGVEGLAAELVGTTQTVTFLPETDVTLFEDPTDG</sequence>
<keyword evidence="2" id="KW-1185">Reference proteome</keyword>
<reference evidence="2" key="1">
    <citation type="submission" date="2016-11" db="EMBL/GenBank/DDBJ databases">
        <authorList>
            <person name="Varghese N."/>
            <person name="Submissions S."/>
        </authorList>
    </citation>
    <scope>NUCLEOTIDE SEQUENCE [LARGE SCALE GENOMIC DNA]</scope>
    <source>
        <strain evidence="2">DSM 29326</strain>
    </source>
</reference>
<evidence type="ECO:0008006" key="3">
    <source>
        <dbReference type="Google" id="ProtNLM"/>
    </source>
</evidence>
<dbReference type="RefSeq" id="WP_084113981.1">
    <property type="nucleotide sequence ID" value="NZ_FQUE01000001.1"/>
</dbReference>